<feature type="region of interest" description="Disordered" evidence="1">
    <location>
        <begin position="214"/>
        <end position="281"/>
    </location>
</feature>
<evidence type="ECO:0000256" key="1">
    <source>
        <dbReference type="SAM" id="MobiDB-lite"/>
    </source>
</evidence>
<dbReference type="EMBL" id="JBHUDC010000002">
    <property type="protein sequence ID" value="MFD1512004.1"/>
    <property type="molecule type" value="Genomic_DNA"/>
</dbReference>
<dbReference type="InterPro" id="IPR028098">
    <property type="entry name" value="Glyco_trans_4-like_N"/>
</dbReference>
<evidence type="ECO:0000259" key="2">
    <source>
        <dbReference type="Pfam" id="PF13439"/>
    </source>
</evidence>
<keyword evidence="4" id="KW-1185">Reference proteome</keyword>
<dbReference type="AlphaFoldDB" id="A0ABD6AQV9"/>
<feature type="compositionally biased region" description="Polar residues" evidence="1">
    <location>
        <begin position="250"/>
        <end position="260"/>
    </location>
</feature>
<dbReference type="PANTHER" id="PTHR12526">
    <property type="entry name" value="GLYCOSYLTRANSFERASE"/>
    <property type="match status" value="1"/>
</dbReference>
<reference evidence="3 4" key="1">
    <citation type="journal article" date="2019" name="Int. J. Syst. Evol. Microbiol.">
        <title>The Global Catalogue of Microorganisms (GCM) 10K type strain sequencing project: providing services to taxonomists for standard genome sequencing and annotation.</title>
        <authorList>
            <consortium name="The Broad Institute Genomics Platform"/>
            <consortium name="The Broad Institute Genome Sequencing Center for Infectious Disease"/>
            <person name="Wu L."/>
            <person name="Ma J."/>
        </authorList>
    </citation>
    <scope>NUCLEOTIDE SEQUENCE [LARGE SCALE GENOMIC DNA]</scope>
    <source>
        <strain evidence="3 4">CGMCC 1.12563</strain>
    </source>
</reference>
<dbReference type="RefSeq" id="WP_250871991.1">
    <property type="nucleotide sequence ID" value="NZ_JALXFV010000002.1"/>
</dbReference>
<dbReference type="SUPFAM" id="SSF53756">
    <property type="entry name" value="UDP-Glycosyltransferase/glycogen phosphorylase"/>
    <property type="match status" value="1"/>
</dbReference>
<accession>A0ABD6AQV9</accession>
<gene>
    <name evidence="3" type="ORF">ACFSBT_01755</name>
</gene>
<evidence type="ECO:0000313" key="3">
    <source>
        <dbReference type="EMBL" id="MFD1512004.1"/>
    </source>
</evidence>
<protein>
    <submittedName>
        <fullName evidence="3">Glycosyltransferase</fullName>
    </submittedName>
</protein>
<proteinExistence type="predicted"/>
<sequence length="410" mass="44542">MHLAIVVTETRDWRSLAPARETELTRRYAEQQVAAGHDVTVFCTQFWDGYESTLRRDGVTYRAVTVAPAATSFTARLPALLAAARPDVVHAAPTPPSAVLAAKQGARLASAPLVVGWEGHERPTGRLVGRAARAPDGVTVPSGLVGTRARKAGTPERRVRNVPQAIDADRVESVDPTGDYDVVTATPLDEHANLDGLLLALAELRRRDWSALVVDTAAESSRSTRRALRTDGGASGTDGSTDGDADGRPSDSSSVSTPAATNGVGTAEEGDEGAAEQSPRDRLAEQLDDLRIADRVTVVDGLDRDERLASYRGAHVFVQTRAREYFARELLWALACGCVGVVEYQADSSAHELLVDHPRGFRVTTPEEIETAIEDAADLERWTVDPEMRRYDWERVAEEYVEYYRELATA</sequence>
<organism evidence="3 4">
    <name type="scientific">Halomarina rubra</name>
    <dbReference type="NCBI Taxonomy" id="2071873"/>
    <lineage>
        <taxon>Archaea</taxon>
        <taxon>Methanobacteriati</taxon>
        <taxon>Methanobacteriota</taxon>
        <taxon>Stenosarchaea group</taxon>
        <taxon>Halobacteria</taxon>
        <taxon>Halobacteriales</taxon>
        <taxon>Natronomonadaceae</taxon>
        <taxon>Halomarina</taxon>
    </lineage>
</organism>
<feature type="domain" description="Glycosyltransferase subfamily 4-like N-terminal" evidence="2">
    <location>
        <begin position="26"/>
        <end position="170"/>
    </location>
</feature>
<name>A0ABD6AQV9_9EURY</name>
<evidence type="ECO:0000313" key="4">
    <source>
        <dbReference type="Proteomes" id="UP001597187"/>
    </source>
</evidence>
<comment type="caution">
    <text evidence="3">The sequence shown here is derived from an EMBL/GenBank/DDBJ whole genome shotgun (WGS) entry which is preliminary data.</text>
</comment>
<dbReference type="PANTHER" id="PTHR12526:SF630">
    <property type="entry name" value="GLYCOSYLTRANSFERASE"/>
    <property type="match status" value="1"/>
</dbReference>
<dbReference type="Gene3D" id="3.40.50.2000">
    <property type="entry name" value="Glycogen Phosphorylase B"/>
    <property type="match status" value="2"/>
</dbReference>
<dbReference type="Pfam" id="PF13439">
    <property type="entry name" value="Glyco_transf_4"/>
    <property type="match status" value="1"/>
</dbReference>
<dbReference type="Proteomes" id="UP001597187">
    <property type="component" value="Unassembled WGS sequence"/>
</dbReference>